<dbReference type="InterPro" id="IPR003848">
    <property type="entry name" value="DUF218"/>
</dbReference>
<feature type="chain" id="PRO_5045032779" evidence="2">
    <location>
        <begin position="26"/>
        <end position="397"/>
    </location>
</feature>
<accession>A0ABU8Q1T1</accession>
<evidence type="ECO:0000313" key="6">
    <source>
        <dbReference type="Proteomes" id="UP001380365"/>
    </source>
</evidence>
<dbReference type="Pfam" id="PF02698">
    <property type="entry name" value="DUF218"/>
    <property type="match status" value="1"/>
</dbReference>
<feature type="domain" description="DUF218" evidence="3">
    <location>
        <begin position="234"/>
        <end position="343"/>
    </location>
</feature>
<dbReference type="EMBL" id="JBBGZA010000001">
    <property type="protein sequence ID" value="MEJ5096073.1"/>
    <property type="molecule type" value="Genomic_DNA"/>
</dbReference>
<keyword evidence="6" id="KW-1185">Reference proteome</keyword>
<protein>
    <submittedName>
        <fullName evidence="4">YdcF family protein</fullName>
    </submittedName>
</protein>
<evidence type="ECO:0000256" key="2">
    <source>
        <dbReference type="SAM" id="SignalP"/>
    </source>
</evidence>
<feature type="signal peptide" evidence="2">
    <location>
        <begin position="1"/>
        <end position="25"/>
    </location>
</feature>
<dbReference type="RefSeq" id="WP_339537393.1">
    <property type="nucleotide sequence ID" value="NZ_JBBGZA010000001.1"/>
</dbReference>
<feature type="region of interest" description="Disordered" evidence="1">
    <location>
        <begin position="373"/>
        <end position="397"/>
    </location>
</feature>
<evidence type="ECO:0000313" key="4">
    <source>
        <dbReference type="EMBL" id="MEJ5092965.1"/>
    </source>
</evidence>
<keyword evidence="2" id="KW-0732">Signal</keyword>
<dbReference type="Gene3D" id="3.40.50.620">
    <property type="entry name" value="HUPs"/>
    <property type="match status" value="1"/>
</dbReference>
<dbReference type="EMBL" id="JBBGZA010000001">
    <property type="protein sequence ID" value="MEJ5092965.1"/>
    <property type="molecule type" value="Genomic_DNA"/>
</dbReference>
<gene>
    <name evidence="4" type="ORF">WH159_00125</name>
    <name evidence="5" type="ORF">WH159_16210</name>
</gene>
<name>A0ABU8Q1T1_9SPHN</name>
<sequence>MVRHRALRITLAAVMCAAAVQPAVAAEVRDRATEVLAQRLFPMLDAMGRSPETITRLRADRSLATTLATRAKRTAACAEAAPCVAEAALWDEQELAALAHAVERNAAPLLRDRRLVPDDGLASGLAREIRGLNAIVRVYALGMPARYPSIDGPSAAFGSTEAQTRLAAAVRLRNTPRAGSLQTLDPSMELGLALLDVNDRTDASGFEPIDGGDNAAAMARARGLDWSRYRYTAVVLTGIGPEVPDMPLSPGGKYHVRLAANRFADGDAPFIIVSGGRAHPHGTPHNEAAEMRRALIERYGVPAEAIVIEPYARHTTTNLRNATRRLMALGAPLDREALIVCNPDQSRMIESPAFGERNRRELGYEPGVIGRRLSPTELTFRPDPRSARIDPLDPLDP</sequence>
<dbReference type="CDD" id="cd06259">
    <property type="entry name" value="YdcF-like"/>
    <property type="match status" value="1"/>
</dbReference>
<dbReference type="InterPro" id="IPR051599">
    <property type="entry name" value="Cell_Envelope_Assoc"/>
</dbReference>
<evidence type="ECO:0000313" key="5">
    <source>
        <dbReference type="EMBL" id="MEJ5096073.1"/>
    </source>
</evidence>
<feature type="compositionally biased region" description="Basic and acidic residues" evidence="1">
    <location>
        <begin position="380"/>
        <end position="391"/>
    </location>
</feature>
<dbReference type="PANTHER" id="PTHR30336:SF20">
    <property type="entry name" value="DUF218 DOMAIN-CONTAINING PROTEIN"/>
    <property type="match status" value="1"/>
</dbReference>
<dbReference type="PANTHER" id="PTHR30336">
    <property type="entry name" value="INNER MEMBRANE PROTEIN, PROBABLE PERMEASE"/>
    <property type="match status" value="1"/>
</dbReference>
<evidence type="ECO:0000256" key="1">
    <source>
        <dbReference type="SAM" id="MobiDB-lite"/>
    </source>
</evidence>
<evidence type="ECO:0000259" key="3">
    <source>
        <dbReference type="Pfam" id="PF02698"/>
    </source>
</evidence>
<organism evidence="4 6">
    <name type="scientific">Sphingomonas molluscorum</name>
    <dbReference type="NCBI Taxonomy" id="418184"/>
    <lineage>
        <taxon>Bacteria</taxon>
        <taxon>Pseudomonadati</taxon>
        <taxon>Pseudomonadota</taxon>
        <taxon>Alphaproteobacteria</taxon>
        <taxon>Sphingomonadales</taxon>
        <taxon>Sphingomonadaceae</taxon>
        <taxon>Sphingomonas</taxon>
    </lineage>
</organism>
<dbReference type="InterPro" id="IPR014729">
    <property type="entry name" value="Rossmann-like_a/b/a_fold"/>
</dbReference>
<dbReference type="Proteomes" id="UP001380365">
    <property type="component" value="Unassembled WGS sequence"/>
</dbReference>
<proteinExistence type="predicted"/>
<comment type="caution">
    <text evidence="4">The sequence shown here is derived from an EMBL/GenBank/DDBJ whole genome shotgun (WGS) entry which is preliminary data.</text>
</comment>
<reference evidence="4 6" key="1">
    <citation type="submission" date="2023-12" db="EMBL/GenBank/DDBJ databases">
        <title>Gut-associated functions are favored during microbiome assembly across C. elegans life.</title>
        <authorList>
            <person name="Zimmermann J."/>
        </authorList>
    </citation>
    <scope>NUCLEOTIDE SEQUENCE [LARGE SCALE GENOMIC DNA]</scope>
    <source>
        <strain evidence="4 6">JUb134</strain>
    </source>
</reference>